<evidence type="ECO:0000313" key="1">
    <source>
        <dbReference type="EMBL" id="GAA5169459.1"/>
    </source>
</evidence>
<dbReference type="SUPFAM" id="SSF51735">
    <property type="entry name" value="NAD(P)-binding Rossmann-fold domains"/>
    <property type="match status" value="1"/>
</dbReference>
<sequence length="116" mass="12586">MPTETFTEVMVTNALSPVRVVEAFQDLVPPTGTIGVMSSRQGSISLNTNYAPLADHWAAGGFVVVQPTHLDSKRFALAADDPRWPQLWRHRVNDMRRVLDEFGTLEAAVPGLGGAG</sequence>
<keyword evidence="2" id="KW-1185">Reference proteome</keyword>
<dbReference type="InterPro" id="IPR036291">
    <property type="entry name" value="NAD(P)-bd_dom_sf"/>
</dbReference>
<evidence type="ECO:0000313" key="2">
    <source>
        <dbReference type="Proteomes" id="UP001500192"/>
    </source>
</evidence>
<organism evidence="1 2">
    <name type="scientific">Amycolatopsis dongchuanensis</name>
    <dbReference type="NCBI Taxonomy" id="1070866"/>
    <lineage>
        <taxon>Bacteria</taxon>
        <taxon>Bacillati</taxon>
        <taxon>Actinomycetota</taxon>
        <taxon>Actinomycetes</taxon>
        <taxon>Pseudonocardiales</taxon>
        <taxon>Pseudonocardiaceae</taxon>
        <taxon>Amycolatopsis</taxon>
    </lineage>
</organism>
<dbReference type="Proteomes" id="UP001500192">
    <property type="component" value="Unassembled WGS sequence"/>
</dbReference>
<dbReference type="InterPro" id="IPR029058">
    <property type="entry name" value="AB_hydrolase_fold"/>
</dbReference>
<dbReference type="RefSeq" id="WP_346054908.1">
    <property type="nucleotide sequence ID" value="NZ_BAABIB010000088.1"/>
</dbReference>
<dbReference type="Gene3D" id="3.40.50.1820">
    <property type="entry name" value="alpha/beta hydrolase"/>
    <property type="match status" value="1"/>
</dbReference>
<dbReference type="EMBL" id="BAABIB010000088">
    <property type="protein sequence ID" value="GAA5169459.1"/>
    <property type="molecule type" value="Genomic_DNA"/>
</dbReference>
<comment type="caution">
    <text evidence="1">The sequence shown here is derived from an EMBL/GenBank/DDBJ whole genome shotgun (WGS) entry which is preliminary data.</text>
</comment>
<name>A0ABP9QYF0_9PSEU</name>
<gene>
    <name evidence="1" type="ORF">GCM10023214_46530</name>
</gene>
<proteinExistence type="predicted"/>
<protein>
    <submittedName>
        <fullName evidence="1">Uncharacterized protein</fullName>
    </submittedName>
</protein>
<reference evidence="2" key="1">
    <citation type="journal article" date="2019" name="Int. J. Syst. Evol. Microbiol.">
        <title>The Global Catalogue of Microorganisms (GCM) 10K type strain sequencing project: providing services to taxonomists for standard genome sequencing and annotation.</title>
        <authorList>
            <consortium name="The Broad Institute Genomics Platform"/>
            <consortium name="The Broad Institute Genome Sequencing Center for Infectious Disease"/>
            <person name="Wu L."/>
            <person name="Ma J."/>
        </authorList>
    </citation>
    <scope>NUCLEOTIDE SEQUENCE [LARGE SCALE GENOMIC DNA]</scope>
    <source>
        <strain evidence="2">JCM 18054</strain>
    </source>
</reference>
<accession>A0ABP9QYF0</accession>